<dbReference type="Proteomes" id="UP001151088">
    <property type="component" value="Unassembled WGS sequence"/>
</dbReference>
<accession>A0A9X2P713</accession>
<organism evidence="1 2">
    <name type="scientific">Ancylobacter mangrovi</name>
    <dbReference type="NCBI Taxonomy" id="2972472"/>
    <lineage>
        <taxon>Bacteria</taxon>
        <taxon>Pseudomonadati</taxon>
        <taxon>Pseudomonadota</taxon>
        <taxon>Alphaproteobacteria</taxon>
        <taxon>Hyphomicrobiales</taxon>
        <taxon>Xanthobacteraceae</taxon>
        <taxon>Ancylobacter</taxon>
    </lineage>
</organism>
<dbReference type="EMBL" id="JANTHZ010000001">
    <property type="protein sequence ID" value="MCS0493467.1"/>
    <property type="molecule type" value="Genomic_DNA"/>
</dbReference>
<evidence type="ECO:0000313" key="2">
    <source>
        <dbReference type="Proteomes" id="UP001151088"/>
    </source>
</evidence>
<gene>
    <name evidence="1" type="ORF">NVS89_00025</name>
</gene>
<proteinExistence type="predicted"/>
<evidence type="ECO:0000313" key="1">
    <source>
        <dbReference type="EMBL" id="MCS0493467.1"/>
    </source>
</evidence>
<keyword evidence="2" id="KW-1185">Reference proteome</keyword>
<dbReference type="AlphaFoldDB" id="A0A9X2P713"/>
<reference evidence="1" key="1">
    <citation type="submission" date="2022-08" db="EMBL/GenBank/DDBJ databases">
        <authorList>
            <person name="Li F."/>
        </authorList>
    </citation>
    <scope>NUCLEOTIDE SEQUENCE</scope>
    <source>
        <strain evidence="1">MQZ15Z-1</strain>
    </source>
</reference>
<comment type="caution">
    <text evidence="1">The sequence shown here is derived from an EMBL/GenBank/DDBJ whole genome shotgun (WGS) entry which is preliminary data.</text>
</comment>
<protein>
    <submittedName>
        <fullName evidence="1">Uncharacterized protein</fullName>
    </submittedName>
</protein>
<sequence length="70" mass="8169">MQRTEQTAREICLLDLKAKGFDDQEASDLVDRFWPVLANEIREGIIDGAWPFSAKEIEVLSEEYRNLLER</sequence>
<dbReference type="RefSeq" id="WP_258730398.1">
    <property type="nucleotide sequence ID" value="NZ_JANTHY010000001.1"/>
</dbReference>
<name>A0A9X2P713_9HYPH</name>